<organism evidence="2 3">
    <name type="scientific">Pseudomonas frederiksbergensis</name>
    <dbReference type="NCBI Taxonomy" id="104087"/>
    <lineage>
        <taxon>Bacteria</taxon>
        <taxon>Pseudomonadati</taxon>
        <taxon>Pseudomonadota</taxon>
        <taxon>Gammaproteobacteria</taxon>
        <taxon>Pseudomonadales</taxon>
        <taxon>Pseudomonadaceae</taxon>
        <taxon>Pseudomonas</taxon>
    </lineage>
</organism>
<reference evidence="2 3" key="1">
    <citation type="submission" date="2016-10" db="EMBL/GenBank/DDBJ databases">
        <title>Comparative genome analysis of multiple Pseudomonas spp. focuses on biocontrol and plant growth promoting traits.</title>
        <authorList>
            <person name="Tao X.-Y."/>
            <person name="Taylor C.G."/>
        </authorList>
    </citation>
    <scope>NUCLEOTIDE SEQUENCE [LARGE SCALE GENOMIC DNA]</scope>
    <source>
        <strain evidence="2 3">37A10</strain>
    </source>
</reference>
<dbReference type="EMBL" id="MOBQ01000024">
    <property type="protein sequence ID" value="RON43253.1"/>
    <property type="molecule type" value="Genomic_DNA"/>
</dbReference>
<evidence type="ECO:0000313" key="2">
    <source>
        <dbReference type="EMBL" id="RON43253.1"/>
    </source>
</evidence>
<dbReference type="PANTHER" id="PTHR43143:SF1">
    <property type="entry name" value="SERINE_THREONINE-PROTEIN PHOSPHATASE CPPED1"/>
    <property type="match status" value="1"/>
</dbReference>
<name>A0A423JZ36_9PSED</name>
<dbReference type="PANTHER" id="PTHR43143">
    <property type="entry name" value="METALLOPHOSPHOESTERASE, CALCINEURIN SUPERFAMILY"/>
    <property type="match status" value="1"/>
</dbReference>
<dbReference type="InterPro" id="IPR029052">
    <property type="entry name" value="Metallo-depent_PP-like"/>
</dbReference>
<comment type="caution">
    <text evidence="2">The sequence shown here is derived from an EMBL/GenBank/DDBJ whole genome shotgun (WGS) entry which is preliminary data.</text>
</comment>
<dbReference type="OrthoDB" id="8055872at2"/>
<feature type="domain" description="Calcineurin-like phosphoesterase" evidence="1">
    <location>
        <begin position="88"/>
        <end position="273"/>
    </location>
</feature>
<dbReference type="Proteomes" id="UP000285349">
    <property type="component" value="Unassembled WGS sequence"/>
</dbReference>
<accession>A0A423JZ36</accession>
<dbReference type="AlphaFoldDB" id="A0A423JZ36"/>
<dbReference type="Gene3D" id="3.60.21.10">
    <property type="match status" value="1"/>
</dbReference>
<dbReference type="SUPFAM" id="SSF56300">
    <property type="entry name" value="Metallo-dependent phosphatases"/>
    <property type="match status" value="1"/>
</dbReference>
<dbReference type="RefSeq" id="WP_123512206.1">
    <property type="nucleotide sequence ID" value="NZ_MOBQ01000024.1"/>
</dbReference>
<sequence>MSVFVKAGSLLGLVLFFNVPVYAEQLDYSPRHLVFASDPQYPWTERTDSGEAQTDGERDARSKWLIETQYSDIASFRTFYGGASKVPVMINGDMTAFGHGWQRSTVKPILDKHLGGYFDYGLGNHDYENNVDDCFLNNCAAGSVVDFQSRYLGKLDSLDMKASSEGSIAKSVIGSLAYSRVFGDVHLVQLHNEPTYSTVFTAWNWGMPTVYQIRDSLDWLEQDLKVAREKGRIILLNMHKPDEWKGSPEQVERFKLMIQKYQVSAVFAGHYHRDAGTWWGYDQRTFFGDVPVFLSGGASQQTYLTASFSEDRKSLTVSMVKENKWPKQTEVKTIPVRR</sequence>
<dbReference type="InterPro" id="IPR004843">
    <property type="entry name" value="Calcineurin-like_PHP"/>
</dbReference>
<evidence type="ECO:0000259" key="1">
    <source>
        <dbReference type="Pfam" id="PF00149"/>
    </source>
</evidence>
<dbReference type="GO" id="GO:0016787">
    <property type="term" value="F:hydrolase activity"/>
    <property type="evidence" value="ECO:0007669"/>
    <property type="project" value="InterPro"/>
</dbReference>
<proteinExistence type="predicted"/>
<evidence type="ECO:0000313" key="3">
    <source>
        <dbReference type="Proteomes" id="UP000285349"/>
    </source>
</evidence>
<dbReference type="Pfam" id="PF00149">
    <property type="entry name" value="Metallophos"/>
    <property type="match status" value="1"/>
</dbReference>
<dbReference type="InterPro" id="IPR051918">
    <property type="entry name" value="STPP_CPPED1"/>
</dbReference>
<protein>
    <submittedName>
        <fullName evidence="2">Phosphoesterase</fullName>
    </submittedName>
</protein>
<gene>
    <name evidence="2" type="ORF">BK666_19350</name>
</gene>